<dbReference type="STRING" id="432608.A6V39_00850"/>
<evidence type="ECO:0000313" key="2">
    <source>
        <dbReference type="EMBL" id="OAL10600.1"/>
    </source>
</evidence>
<comment type="caution">
    <text evidence="2">The sequence shown here is derived from an EMBL/GenBank/DDBJ whole genome shotgun (WGS) entry which is preliminary data.</text>
</comment>
<keyword evidence="1" id="KW-0472">Membrane</keyword>
<proteinExistence type="predicted"/>
<sequence>MQGIGKAITAVAALGAVGGISIGSYYALNNSQNIKGRLEEEKFTVLTSSSALIDWTAVLNKYKQEQTNTFTGKADAGNNVNEDYLQSKCSKILNNKSDDTNNYKLAKRWCVKEETINAILQKRGYTVLSTTEAKSEEVPAWEANLKELQKDTNKFKAIKDNINKIQKSENITALKEGCNLLQTGTIKTTDGKFEENIKLASQWCSSKKKDGK</sequence>
<dbReference type="RefSeq" id="WP_187149835.1">
    <property type="nucleotide sequence ID" value="NZ_LWUJ01000010.1"/>
</dbReference>
<feature type="transmembrane region" description="Helical" evidence="1">
    <location>
        <begin position="7"/>
        <end position="28"/>
    </location>
</feature>
<keyword evidence="3" id="KW-1185">Reference proteome</keyword>
<dbReference type="AlphaFoldDB" id="A0A1A9QFX5"/>
<name>A0A1A9QFX5_9MOLU</name>
<keyword evidence="1" id="KW-0812">Transmembrane</keyword>
<gene>
    <name evidence="2" type="ORF">A6V39_00850</name>
</gene>
<dbReference type="Proteomes" id="UP000077623">
    <property type="component" value="Unassembled WGS sequence"/>
</dbReference>
<organism evidence="2 3">
    <name type="scientific">Candidatus Mycoplasma haematobovis</name>
    <dbReference type="NCBI Taxonomy" id="432608"/>
    <lineage>
        <taxon>Bacteria</taxon>
        <taxon>Bacillati</taxon>
        <taxon>Mycoplasmatota</taxon>
        <taxon>Mollicutes</taxon>
        <taxon>Mycoplasmataceae</taxon>
        <taxon>Mycoplasma</taxon>
    </lineage>
</organism>
<reference evidence="3" key="1">
    <citation type="submission" date="2016-04" db="EMBL/GenBank/DDBJ databases">
        <authorList>
            <person name="Quiroz-Castaneda R.E."/>
            <person name="Martinez-Ocampo F."/>
        </authorList>
    </citation>
    <scope>NUCLEOTIDE SEQUENCE [LARGE SCALE GENOMIC DNA]</scope>
    <source>
        <strain evidence="3">INIFAP01</strain>
    </source>
</reference>
<protein>
    <submittedName>
        <fullName evidence="2">Uncharacterized protein</fullName>
    </submittedName>
</protein>
<evidence type="ECO:0000256" key="1">
    <source>
        <dbReference type="SAM" id="Phobius"/>
    </source>
</evidence>
<accession>A0A1A9QFX5</accession>
<dbReference type="EMBL" id="LWUJ01000010">
    <property type="protein sequence ID" value="OAL10600.1"/>
    <property type="molecule type" value="Genomic_DNA"/>
</dbReference>
<keyword evidence="1" id="KW-1133">Transmembrane helix</keyword>
<evidence type="ECO:0000313" key="3">
    <source>
        <dbReference type="Proteomes" id="UP000077623"/>
    </source>
</evidence>